<comment type="caution">
    <text evidence="2">The sequence shown here is derived from an EMBL/GenBank/DDBJ whole genome shotgun (WGS) entry which is preliminary data.</text>
</comment>
<keyword evidence="1" id="KW-1133">Transmembrane helix</keyword>
<dbReference type="EMBL" id="JXBY01000001">
    <property type="protein sequence ID" value="KJY59322.1"/>
    <property type="molecule type" value="Genomic_DNA"/>
</dbReference>
<organism evidence="2 3">
    <name type="scientific">Lactobacillus kullabergensis</name>
    <dbReference type="NCBI Taxonomy" id="1218493"/>
    <lineage>
        <taxon>Bacteria</taxon>
        <taxon>Bacillati</taxon>
        <taxon>Bacillota</taxon>
        <taxon>Bacilli</taxon>
        <taxon>Lactobacillales</taxon>
        <taxon>Lactobacillaceae</taxon>
        <taxon>Lactobacillus</taxon>
    </lineage>
</organism>
<gene>
    <name evidence="2" type="ORF">JF76_00770</name>
</gene>
<dbReference type="Pfam" id="PF06923">
    <property type="entry name" value="GutM"/>
    <property type="match status" value="1"/>
</dbReference>
<feature type="transmembrane region" description="Helical" evidence="1">
    <location>
        <begin position="6"/>
        <end position="26"/>
    </location>
</feature>
<dbReference type="STRING" id="1218493.JF76_00770"/>
<reference evidence="2 3" key="1">
    <citation type="submission" date="2014-12" db="EMBL/GenBank/DDBJ databases">
        <title>Comparative genomics of the lactic acid bacteria isolated from the honey bee gut.</title>
        <authorList>
            <person name="Ellegaard K.M."/>
            <person name="Tamarit D."/>
            <person name="Javelind E."/>
            <person name="Olofsson T."/>
            <person name="Andersson S.G."/>
            <person name="Vasquez A."/>
        </authorList>
    </citation>
    <scope>NUCLEOTIDE SEQUENCE [LARGE SCALE GENOMIC DNA]</scope>
    <source>
        <strain evidence="2 3">Biut2</strain>
    </source>
</reference>
<dbReference type="InterPro" id="IPR009693">
    <property type="entry name" value="Glucitol_operon_activator"/>
</dbReference>
<dbReference type="RefSeq" id="WP_045927315.1">
    <property type="nucleotide sequence ID" value="NZ_JBHSZS010000027.1"/>
</dbReference>
<accession>A0A0F4LKD3</accession>
<proteinExistence type="predicted"/>
<evidence type="ECO:0000313" key="3">
    <source>
        <dbReference type="Proteomes" id="UP000033533"/>
    </source>
</evidence>
<dbReference type="PATRIC" id="fig|1218493.3.peg.82"/>
<keyword evidence="1" id="KW-0472">Membrane</keyword>
<dbReference type="AlphaFoldDB" id="A0A0F4LKD3"/>
<dbReference type="OrthoDB" id="2190575at2"/>
<keyword evidence="1" id="KW-0812">Transmembrane</keyword>
<dbReference type="HOGENOM" id="CLU_2023110_0_0_9"/>
<name>A0A0F4LKD3_9LACO</name>
<sequence length="125" mass="14621">MNNPLITLLFFIILWFVNSLSSLIYFKKVNKRISLIKKKFQKTEGFMAIAVEKVNKLRKVMLIVVTNADGKIVECEYLYGFTNLAPFKKRLDLIGRNIHDVEKNKNDIFFNALKTCSQKIEEQMN</sequence>
<dbReference type="Proteomes" id="UP000033533">
    <property type="component" value="Unassembled WGS sequence"/>
</dbReference>
<protein>
    <submittedName>
        <fullName evidence="2">Uncharacterized protein</fullName>
    </submittedName>
</protein>
<evidence type="ECO:0000313" key="2">
    <source>
        <dbReference type="EMBL" id="KJY59322.1"/>
    </source>
</evidence>
<evidence type="ECO:0000256" key="1">
    <source>
        <dbReference type="SAM" id="Phobius"/>
    </source>
</evidence>